<keyword evidence="2 5" id="KW-0540">Nuclease</keyword>
<feature type="compositionally biased region" description="Low complexity" evidence="7">
    <location>
        <begin position="397"/>
        <end position="407"/>
    </location>
</feature>
<comment type="subunit">
    <text evidence="5">Heterooligomer composed of large and small subunits.</text>
</comment>
<evidence type="ECO:0000256" key="2">
    <source>
        <dbReference type="ARBA" id="ARBA00022722"/>
    </source>
</evidence>
<dbReference type="EMBL" id="JBHUFV010000105">
    <property type="protein sequence ID" value="MFD1940149.1"/>
    <property type="molecule type" value="Genomic_DNA"/>
</dbReference>
<organism evidence="10 11">
    <name type="scientific">Nonomuraea mangrovi</name>
    <dbReference type="NCBI Taxonomy" id="2316207"/>
    <lineage>
        <taxon>Bacteria</taxon>
        <taxon>Bacillati</taxon>
        <taxon>Actinomycetota</taxon>
        <taxon>Actinomycetes</taxon>
        <taxon>Streptosporangiales</taxon>
        <taxon>Streptosporangiaceae</taxon>
        <taxon>Nonomuraea</taxon>
    </lineage>
</organism>
<dbReference type="Pfam" id="PF02601">
    <property type="entry name" value="Exonuc_VII_L"/>
    <property type="match status" value="1"/>
</dbReference>
<keyword evidence="4 5" id="KW-0269">Exonuclease</keyword>
<evidence type="ECO:0000256" key="1">
    <source>
        <dbReference type="ARBA" id="ARBA00022490"/>
    </source>
</evidence>
<name>A0ABW4TFQ7_9ACTN</name>
<comment type="catalytic activity">
    <reaction evidence="5 6">
        <text>Exonucleolytic cleavage in either 5'- to 3'- or 3'- to 5'-direction to yield nucleoside 5'-phosphates.</text>
        <dbReference type="EC" id="3.1.11.6"/>
    </reaction>
</comment>
<accession>A0ABW4TFQ7</accession>
<keyword evidence="11" id="KW-1185">Reference proteome</keyword>
<protein>
    <recommendedName>
        <fullName evidence="5">Exodeoxyribonuclease 7 large subunit</fullName>
        <ecNumber evidence="5">3.1.11.6</ecNumber>
    </recommendedName>
    <alternativeName>
        <fullName evidence="5">Exodeoxyribonuclease VII large subunit</fullName>
        <shortName evidence="5">Exonuclease VII large subunit</shortName>
    </alternativeName>
</protein>
<evidence type="ECO:0000259" key="9">
    <source>
        <dbReference type="Pfam" id="PF13742"/>
    </source>
</evidence>
<evidence type="ECO:0000256" key="6">
    <source>
        <dbReference type="RuleBase" id="RU004355"/>
    </source>
</evidence>
<feature type="region of interest" description="Disordered" evidence="7">
    <location>
        <begin position="389"/>
        <end position="427"/>
    </location>
</feature>
<dbReference type="PANTHER" id="PTHR30008:SF0">
    <property type="entry name" value="EXODEOXYRIBONUCLEASE 7 LARGE SUBUNIT"/>
    <property type="match status" value="1"/>
</dbReference>
<dbReference type="GO" id="GO:0008855">
    <property type="term" value="F:exodeoxyribonuclease VII activity"/>
    <property type="evidence" value="ECO:0007669"/>
    <property type="project" value="UniProtKB-EC"/>
</dbReference>
<comment type="similarity">
    <text evidence="5 6">Belongs to the XseA family.</text>
</comment>
<comment type="subcellular location">
    <subcellularLocation>
        <location evidence="5 6">Cytoplasm</location>
    </subcellularLocation>
</comment>
<evidence type="ECO:0000256" key="4">
    <source>
        <dbReference type="ARBA" id="ARBA00022839"/>
    </source>
</evidence>
<evidence type="ECO:0000313" key="11">
    <source>
        <dbReference type="Proteomes" id="UP001597368"/>
    </source>
</evidence>
<keyword evidence="3 5" id="KW-0378">Hydrolase</keyword>
<dbReference type="EC" id="3.1.11.6" evidence="5"/>
<evidence type="ECO:0000259" key="8">
    <source>
        <dbReference type="Pfam" id="PF02601"/>
    </source>
</evidence>
<comment type="caution">
    <text evidence="10">The sequence shown here is derived from an EMBL/GenBank/DDBJ whole genome shotgun (WGS) entry which is preliminary data.</text>
</comment>
<dbReference type="InterPro" id="IPR025824">
    <property type="entry name" value="OB-fold_nuc-bd_dom"/>
</dbReference>
<dbReference type="Pfam" id="PF13742">
    <property type="entry name" value="tRNA_anti_2"/>
    <property type="match status" value="1"/>
</dbReference>
<feature type="compositionally biased region" description="Pro residues" evidence="7">
    <location>
        <begin position="408"/>
        <end position="420"/>
    </location>
</feature>
<keyword evidence="1 5" id="KW-0963">Cytoplasm</keyword>
<reference evidence="11" key="1">
    <citation type="journal article" date="2019" name="Int. J. Syst. Evol. Microbiol.">
        <title>The Global Catalogue of Microorganisms (GCM) 10K type strain sequencing project: providing services to taxonomists for standard genome sequencing and annotation.</title>
        <authorList>
            <consortium name="The Broad Institute Genomics Platform"/>
            <consortium name="The Broad Institute Genome Sequencing Center for Infectious Disease"/>
            <person name="Wu L."/>
            <person name="Ma J."/>
        </authorList>
    </citation>
    <scope>NUCLEOTIDE SEQUENCE [LARGE SCALE GENOMIC DNA]</scope>
    <source>
        <strain evidence="11">ICMP 6774ER</strain>
    </source>
</reference>
<feature type="domain" description="Exonuclease VII large subunit C-terminal" evidence="8">
    <location>
        <begin position="127"/>
        <end position="349"/>
    </location>
</feature>
<dbReference type="InterPro" id="IPR003753">
    <property type="entry name" value="Exonuc_VII_L"/>
</dbReference>
<dbReference type="CDD" id="cd04489">
    <property type="entry name" value="ExoVII_LU_OBF"/>
    <property type="match status" value="1"/>
</dbReference>
<dbReference type="RefSeq" id="WP_379583093.1">
    <property type="nucleotide sequence ID" value="NZ_JBHUFV010000105.1"/>
</dbReference>
<dbReference type="NCBIfam" id="TIGR00237">
    <property type="entry name" value="xseA"/>
    <property type="match status" value="1"/>
</dbReference>
<sequence length="427" mass="46315">MSAKTTPEQPLPVRTVLQMVAGWIGKLGTVWVEGQITELTARGGTVFMTLRDPVANVSARVTCPRGVYEAAMPRPADGARVVVNVKPDFWVNRGSFAFTALEIRPVGVGELLARLERLRQVLAAEGLFSADRKRRLPFLPGTIGLICGRDSAAERDVLENSRRRWPAVRFKVEQVAVQGPYAVGEVTESLRKLDADSEVDVIVIARGGGSLEDLLPFSDESLVREVSACRTPVVSAIGHEQDSPLLDLVADVRASTPTDAAKKVVPDVGEQLTLIRQLRDRGRRVMGGWLDREMAWLTSVRSRPSLADPVRELERRAEQVDALRERARRVMGGSLDRAADDLTHLRARLVALSPAATLERGYAIVQHPSGDVVRLARDVSPGDRLTIRLTDGRVPVTADPSDGSSPTPDSPADPAPPTEPADPAGET</sequence>
<dbReference type="InterPro" id="IPR020579">
    <property type="entry name" value="Exonuc_VII_lsu_C"/>
</dbReference>
<dbReference type="PANTHER" id="PTHR30008">
    <property type="entry name" value="EXODEOXYRIBONUCLEASE 7 LARGE SUBUNIT"/>
    <property type="match status" value="1"/>
</dbReference>
<evidence type="ECO:0000256" key="5">
    <source>
        <dbReference type="HAMAP-Rule" id="MF_00378"/>
    </source>
</evidence>
<gene>
    <name evidence="5 10" type="primary">xseA</name>
    <name evidence="10" type="ORF">ACFSKW_52700</name>
</gene>
<comment type="function">
    <text evidence="5">Bidirectionally degrades single-stranded DNA into large acid-insoluble oligonucleotides, which are then degraded further into small acid-soluble oligonucleotides.</text>
</comment>
<dbReference type="Proteomes" id="UP001597368">
    <property type="component" value="Unassembled WGS sequence"/>
</dbReference>
<dbReference type="HAMAP" id="MF_00378">
    <property type="entry name" value="Exonuc_7_L"/>
    <property type="match status" value="1"/>
</dbReference>
<evidence type="ECO:0000256" key="3">
    <source>
        <dbReference type="ARBA" id="ARBA00022801"/>
    </source>
</evidence>
<proteinExistence type="inferred from homology"/>
<feature type="domain" description="OB-fold nucleic acid binding" evidence="9">
    <location>
        <begin position="13"/>
        <end position="103"/>
    </location>
</feature>
<evidence type="ECO:0000256" key="7">
    <source>
        <dbReference type="SAM" id="MobiDB-lite"/>
    </source>
</evidence>
<evidence type="ECO:0000313" key="10">
    <source>
        <dbReference type="EMBL" id="MFD1940149.1"/>
    </source>
</evidence>